<keyword evidence="1" id="KW-0812">Transmembrane</keyword>
<proteinExistence type="predicted"/>
<reference evidence="2" key="2">
    <citation type="submission" date="2021-12" db="EMBL/GenBank/DDBJ databases">
        <title>Resequencing data analysis of finger millet.</title>
        <authorList>
            <person name="Hatakeyama M."/>
            <person name="Aluri S."/>
            <person name="Balachadran M.T."/>
            <person name="Sivarajan S.R."/>
            <person name="Poveda L."/>
            <person name="Shimizu-Inatsugi R."/>
            <person name="Schlapbach R."/>
            <person name="Sreeman S.M."/>
            <person name="Shimizu K.K."/>
        </authorList>
    </citation>
    <scope>NUCLEOTIDE SEQUENCE</scope>
</reference>
<dbReference type="Proteomes" id="UP001054889">
    <property type="component" value="Unassembled WGS sequence"/>
</dbReference>
<accession>A0AAV5ENM8</accession>
<evidence type="ECO:0000313" key="3">
    <source>
        <dbReference type="Proteomes" id="UP001054889"/>
    </source>
</evidence>
<evidence type="ECO:0000256" key="1">
    <source>
        <dbReference type="SAM" id="Phobius"/>
    </source>
</evidence>
<keyword evidence="3" id="KW-1185">Reference proteome</keyword>
<keyword evidence="1" id="KW-1133">Transmembrane helix</keyword>
<protein>
    <submittedName>
        <fullName evidence="2">Uncharacterized protein</fullName>
    </submittedName>
</protein>
<comment type="caution">
    <text evidence="2">The sequence shown here is derived from an EMBL/GenBank/DDBJ whole genome shotgun (WGS) entry which is preliminary data.</text>
</comment>
<reference evidence="2" key="1">
    <citation type="journal article" date="2018" name="DNA Res.">
        <title>Multiple hybrid de novo genome assembly of finger millet, an orphan allotetraploid crop.</title>
        <authorList>
            <person name="Hatakeyama M."/>
            <person name="Aluri S."/>
            <person name="Balachadran M.T."/>
            <person name="Sivarajan S.R."/>
            <person name="Patrignani A."/>
            <person name="Gruter S."/>
            <person name="Poveda L."/>
            <person name="Shimizu-Inatsugi R."/>
            <person name="Baeten J."/>
            <person name="Francoijs K.J."/>
            <person name="Nataraja K.N."/>
            <person name="Reddy Y.A.N."/>
            <person name="Phadnis S."/>
            <person name="Ravikumar R.L."/>
            <person name="Schlapbach R."/>
            <person name="Sreeman S.M."/>
            <person name="Shimizu K.K."/>
        </authorList>
    </citation>
    <scope>NUCLEOTIDE SEQUENCE</scope>
</reference>
<dbReference type="EMBL" id="BQKI01000077">
    <property type="protein sequence ID" value="GJN24290.1"/>
    <property type="molecule type" value="Genomic_DNA"/>
</dbReference>
<feature type="transmembrane region" description="Helical" evidence="1">
    <location>
        <begin position="20"/>
        <end position="40"/>
    </location>
</feature>
<organism evidence="2 3">
    <name type="scientific">Eleusine coracana subsp. coracana</name>
    <dbReference type="NCBI Taxonomy" id="191504"/>
    <lineage>
        <taxon>Eukaryota</taxon>
        <taxon>Viridiplantae</taxon>
        <taxon>Streptophyta</taxon>
        <taxon>Embryophyta</taxon>
        <taxon>Tracheophyta</taxon>
        <taxon>Spermatophyta</taxon>
        <taxon>Magnoliopsida</taxon>
        <taxon>Liliopsida</taxon>
        <taxon>Poales</taxon>
        <taxon>Poaceae</taxon>
        <taxon>PACMAD clade</taxon>
        <taxon>Chloridoideae</taxon>
        <taxon>Cynodonteae</taxon>
        <taxon>Eleusininae</taxon>
        <taxon>Eleusine</taxon>
    </lineage>
</organism>
<sequence length="98" mass="10890">MSSSIVYICTSVTISHTMTLSALVGKAFYFAFLSFSRILYNDNLDTREMSEEIHEPPSSSYRSVALLTTEDGGGLKLAAVKTFKLCRIVTLSQTKERL</sequence>
<dbReference type="AlphaFoldDB" id="A0AAV5ENM8"/>
<name>A0AAV5ENM8_ELECO</name>
<gene>
    <name evidence="2" type="primary">gb12023</name>
    <name evidence="2" type="ORF">PR202_gb12023</name>
</gene>
<evidence type="ECO:0000313" key="2">
    <source>
        <dbReference type="EMBL" id="GJN24290.1"/>
    </source>
</evidence>
<keyword evidence="1" id="KW-0472">Membrane</keyword>